<reference evidence="1 2" key="1">
    <citation type="submission" date="2020-02" db="EMBL/GenBank/DDBJ databases">
        <title>Draft genome sequence of Haematococcus lacustris strain NIES-144.</title>
        <authorList>
            <person name="Morimoto D."/>
            <person name="Nakagawa S."/>
            <person name="Yoshida T."/>
            <person name="Sawayama S."/>
        </authorList>
    </citation>
    <scope>NUCLEOTIDE SEQUENCE [LARGE SCALE GENOMIC DNA]</scope>
    <source>
        <strain evidence="1 2">NIES-144</strain>
    </source>
</reference>
<protein>
    <submittedName>
        <fullName evidence="1">Thioredoxin-like protein</fullName>
    </submittedName>
</protein>
<dbReference type="Proteomes" id="UP000485058">
    <property type="component" value="Unassembled WGS sequence"/>
</dbReference>
<name>A0A6A0AEK9_HAELA</name>
<sequence length="56" mass="6687">VYREAAWLFARHDATSRFSEWPSLHADLKQLAAAATPHARLRVFERLMRNYKVFQR</sequence>
<proteinExistence type="predicted"/>
<feature type="non-terminal residue" evidence="1">
    <location>
        <position position="1"/>
    </location>
</feature>
<evidence type="ECO:0000313" key="1">
    <source>
        <dbReference type="EMBL" id="GFH31078.1"/>
    </source>
</evidence>
<comment type="caution">
    <text evidence="1">The sequence shown here is derived from an EMBL/GenBank/DDBJ whole genome shotgun (WGS) entry which is preliminary data.</text>
</comment>
<gene>
    <name evidence="1" type="ORF">HaLaN_30046</name>
</gene>
<organism evidence="1 2">
    <name type="scientific">Haematococcus lacustris</name>
    <name type="common">Green alga</name>
    <name type="synonym">Haematococcus pluvialis</name>
    <dbReference type="NCBI Taxonomy" id="44745"/>
    <lineage>
        <taxon>Eukaryota</taxon>
        <taxon>Viridiplantae</taxon>
        <taxon>Chlorophyta</taxon>
        <taxon>core chlorophytes</taxon>
        <taxon>Chlorophyceae</taxon>
        <taxon>CS clade</taxon>
        <taxon>Chlamydomonadales</taxon>
        <taxon>Haematococcaceae</taxon>
        <taxon>Haematococcus</taxon>
    </lineage>
</organism>
<dbReference type="EMBL" id="BLLF01005351">
    <property type="protein sequence ID" value="GFH31078.1"/>
    <property type="molecule type" value="Genomic_DNA"/>
</dbReference>
<keyword evidence="2" id="KW-1185">Reference proteome</keyword>
<evidence type="ECO:0000313" key="2">
    <source>
        <dbReference type="Proteomes" id="UP000485058"/>
    </source>
</evidence>
<accession>A0A6A0AEK9</accession>
<dbReference type="AlphaFoldDB" id="A0A6A0AEK9"/>